<dbReference type="CDD" id="cd00077">
    <property type="entry name" value="HDc"/>
    <property type="match status" value="1"/>
</dbReference>
<organism evidence="2">
    <name type="scientific">marine sediment metagenome</name>
    <dbReference type="NCBI Taxonomy" id="412755"/>
    <lineage>
        <taxon>unclassified sequences</taxon>
        <taxon>metagenomes</taxon>
        <taxon>ecological metagenomes</taxon>
    </lineage>
</organism>
<dbReference type="Pfam" id="PF13487">
    <property type="entry name" value="HD_5"/>
    <property type="match status" value="1"/>
</dbReference>
<sequence length="215" mass="24004">PFSSGKVDALSTLAALASVSLRNSDLRDAQRNFFSHMTDLIVTALDAHLLHQNGHGNRVAQYANRVGRELDLDDRCLQRLHFAALLHDIGMLKIERALLTNTKACEKHPQLGGRMLERIRLWEDVAPIVLHHHEWFDGTGYPEQLKGDAVPLEARIISVCEAFDVMISSSSYKLAMDVSEATQELSDCASTQFDPEIVETFKNLVERGVIEPTTV</sequence>
<protein>
    <recommendedName>
        <fullName evidence="1">HD-GYP domain-containing protein</fullName>
    </recommendedName>
</protein>
<gene>
    <name evidence="2" type="ORF">S01H1_49664</name>
</gene>
<accession>X0VZW8</accession>
<proteinExistence type="predicted"/>
<dbReference type="InterPro" id="IPR037522">
    <property type="entry name" value="HD_GYP_dom"/>
</dbReference>
<dbReference type="PANTHER" id="PTHR43155:SF2">
    <property type="entry name" value="CYCLIC DI-GMP PHOSPHODIESTERASE PA4108"/>
    <property type="match status" value="1"/>
</dbReference>
<feature type="domain" description="HD-GYP" evidence="1">
    <location>
        <begin position="30"/>
        <end position="215"/>
    </location>
</feature>
<dbReference type="Gene3D" id="1.10.3210.10">
    <property type="entry name" value="Hypothetical protein af1432"/>
    <property type="match status" value="1"/>
</dbReference>
<comment type="caution">
    <text evidence="2">The sequence shown here is derived from an EMBL/GenBank/DDBJ whole genome shotgun (WGS) entry which is preliminary data.</text>
</comment>
<name>X0VZW8_9ZZZZ</name>
<dbReference type="SUPFAM" id="SSF109604">
    <property type="entry name" value="HD-domain/PDEase-like"/>
    <property type="match status" value="1"/>
</dbReference>
<evidence type="ECO:0000259" key="1">
    <source>
        <dbReference type="PROSITE" id="PS51832"/>
    </source>
</evidence>
<feature type="non-terminal residue" evidence="2">
    <location>
        <position position="1"/>
    </location>
</feature>
<dbReference type="PANTHER" id="PTHR43155">
    <property type="entry name" value="CYCLIC DI-GMP PHOSPHODIESTERASE PA4108-RELATED"/>
    <property type="match status" value="1"/>
</dbReference>
<dbReference type="PROSITE" id="PS51832">
    <property type="entry name" value="HD_GYP"/>
    <property type="match status" value="1"/>
</dbReference>
<dbReference type="SMART" id="SM00471">
    <property type="entry name" value="HDc"/>
    <property type="match status" value="1"/>
</dbReference>
<reference evidence="2" key="1">
    <citation type="journal article" date="2014" name="Front. Microbiol.">
        <title>High frequency of phylogenetically diverse reductive dehalogenase-homologous genes in deep subseafloor sedimentary metagenomes.</title>
        <authorList>
            <person name="Kawai M."/>
            <person name="Futagami T."/>
            <person name="Toyoda A."/>
            <person name="Takaki Y."/>
            <person name="Nishi S."/>
            <person name="Hori S."/>
            <person name="Arai W."/>
            <person name="Tsubouchi T."/>
            <person name="Morono Y."/>
            <person name="Uchiyama I."/>
            <person name="Ito T."/>
            <person name="Fujiyama A."/>
            <person name="Inagaki F."/>
            <person name="Takami H."/>
        </authorList>
    </citation>
    <scope>NUCLEOTIDE SEQUENCE</scope>
    <source>
        <strain evidence="2">Expedition CK06-06</strain>
    </source>
</reference>
<dbReference type="EMBL" id="BARS01031959">
    <property type="protein sequence ID" value="GAG24054.1"/>
    <property type="molecule type" value="Genomic_DNA"/>
</dbReference>
<dbReference type="AlphaFoldDB" id="X0VZW8"/>
<evidence type="ECO:0000313" key="2">
    <source>
        <dbReference type="EMBL" id="GAG24054.1"/>
    </source>
</evidence>
<dbReference type="InterPro" id="IPR003607">
    <property type="entry name" value="HD/PDEase_dom"/>
</dbReference>